<sequence>MKIVEAAAVISARAGDMSGIDKLAEKIAATGKAGAMVKNSLGAASADLGKQVEAIGSKLAKVDNFRTVARGLDETSLAMRRTQQEAARLKREIDSTASPTKAMMGEYSRASMAVTRATAAFREQGQVMKAATRDLLDAGIVPKQLARHQAELTRNLTATTAAMKQQIAIGRSAATHPWGAPVQRHSGSGVPLIQRVPPGTPTIPAPAAPRPGLGIGMGGLATVGGAVGAKSAYDRALEFEKSVNAAQARGELSKEEADGLRRNARQLGAQGLGFKAKDVMELQRAYVQAGFEKQAGGLALPTMQFSAFGDVDPYKAADFTVSALSAYGVRPGDKSAVGAAQRYQDIVAKGANITRLGVEDFAQGFKFAAPLASRLGVSQEQLAAMIASMGQSGLRGDESGVAIRSMLVRAVRPTQDARQVMAEMGMRWEDYATSTKPVRFDDYASGLRNQGFNISGKRKEIEAQVAAATKEGGDPAVAIAEAVIKEMNVTGVKDRQKIAKMTAKYASSLGEGLDIDRLLKDLEAKGVTTGQIARLFDVKQGARLANVLGPQYEEFLKVLQQASQGASARGAAVMNQGAVGAHNRLTSSYDNLILSLAESGVLDAVSSGLDGLATVMRKLGDASPATLQFVTYSGLFVAAMPALAAAMRVASVSIAGANAALGVGGAAAGAVAGAAGTAGAAGAIRAGAVLASRAAPPAMLGYGLYDLLSGGYEPVKGDRDQVAPGEAHNFSQKRRRAYHDALRAETQAVRSQYGTSLDDAGVMPLGAPAAGRVMMMPGAGASDTSGAVRMPTWAAREAEATRRTDVQRVQSWEDALPKAGGAGTVEAVVKPDQVTAKADVSVQGQAQVTVTLAPTGAFAGLIQAAQAAANAPLSGNGPGSTGRSMPEAAPTGGGGGGGAM</sequence>
<keyword evidence="1" id="KW-1188">Viral release from host cell</keyword>
<dbReference type="PANTHER" id="PTHR37813">
    <property type="entry name" value="FELS-2 PROPHAGE PROTEIN"/>
    <property type="match status" value="1"/>
</dbReference>
<dbReference type="InterPro" id="IPR010090">
    <property type="entry name" value="Phage_tape_meas"/>
</dbReference>
<keyword evidence="5" id="KW-1185">Reference proteome</keyword>
<gene>
    <name evidence="4" type="ORF">ACFPPC_00955</name>
</gene>
<accession>A0ABW0H1Z6</accession>
<feature type="domain" description="Phage tail tape measure protein" evidence="3">
    <location>
        <begin position="262"/>
        <end position="432"/>
    </location>
</feature>
<feature type="region of interest" description="Disordered" evidence="2">
    <location>
        <begin position="870"/>
        <end position="900"/>
    </location>
</feature>
<organism evidence="4 5">
    <name type="scientific">Bosea vestrisii</name>
    <dbReference type="NCBI Taxonomy" id="151416"/>
    <lineage>
        <taxon>Bacteria</taxon>
        <taxon>Pseudomonadati</taxon>
        <taxon>Pseudomonadota</taxon>
        <taxon>Alphaproteobacteria</taxon>
        <taxon>Hyphomicrobiales</taxon>
        <taxon>Boseaceae</taxon>
        <taxon>Bosea</taxon>
    </lineage>
</organism>
<proteinExistence type="predicted"/>
<dbReference type="Pfam" id="PF10145">
    <property type="entry name" value="PhageMin_Tail"/>
    <property type="match status" value="1"/>
</dbReference>
<name>A0ABW0H1Z6_9HYPH</name>
<reference evidence="5" key="1">
    <citation type="journal article" date="2019" name="Int. J. Syst. Evol. Microbiol.">
        <title>The Global Catalogue of Microorganisms (GCM) 10K type strain sequencing project: providing services to taxonomists for standard genome sequencing and annotation.</title>
        <authorList>
            <consortium name="The Broad Institute Genomics Platform"/>
            <consortium name="The Broad Institute Genome Sequencing Center for Infectious Disease"/>
            <person name="Wu L."/>
            <person name="Ma J."/>
        </authorList>
    </citation>
    <scope>NUCLEOTIDE SEQUENCE [LARGE SCALE GENOMIC DNA]</scope>
    <source>
        <strain evidence="5">CGMCC 1.16326</strain>
    </source>
</reference>
<dbReference type="NCBIfam" id="TIGR01760">
    <property type="entry name" value="tape_meas_TP901"/>
    <property type="match status" value="1"/>
</dbReference>
<evidence type="ECO:0000256" key="1">
    <source>
        <dbReference type="ARBA" id="ARBA00022612"/>
    </source>
</evidence>
<evidence type="ECO:0000256" key="2">
    <source>
        <dbReference type="SAM" id="MobiDB-lite"/>
    </source>
</evidence>
<evidence type="ECO:0000313" key="4">
    <source>
        <dbReference type="EMBL" id="MFC5391207.1"/>
    </source>
</evidence>
<evidence type="ECO:0000259" key="3">
    <source>
        <dbReference type="Pfam" id="PF10145"/>
    </source>
</evidence>
<evidence type="ECO:0000313" key="5">
    <source>
        <dbReference type="Proteomes" id="UP001596104"/>
    </source>
</evidence>
<dbReference type="PANTHER" id="PTHR37813:SF1">
    <property type="entry name" value="FELS-2 PROPHAGE PROTEIN"/>
    <property type="match status" value="1"/>
</dbReference>
<dbReference type="Proteomes" id="UP001596104">
    <property type="component" value="Unassembled WGS sequence"/>
</dbReference>
<protein>
    <submittedName>
        <fullName evidence="4">Phage tail tape measure protein</fullName>
    </submittedName>
</protein>
<comment type="caution">
    <text evidence="4">The sequence shown here is derived from an EMBL/GenBank/DDBJ whole genome shotgun (WGS) entry which is preliminary data.</text>
</comment>
<dbReference type="EMBL" id="JBHSLV010000002">
    <property type="protein sequence ID" value="MFC5391207.1"/>
    <property type="molecule type" value="Genomic_DNA"/>
</dbReference>
<feature type="compositionally biased region" description="Gly residues" evidence="2">
    <location>
        <begin position="891"/>
        <end position="900"/>
    </location>
</feature>